<dbReference type="InterPro" id="IPR000672">
    <property type="entry name" value="THF_DH/CycHdrlase"/>
</dbReference>
<dbReference type="Pfam" id="PF00763">
    <property type="entry name" value="THF_DHG_CYH"/>
    <property type="match status" value="1"/>
</dbReference>
<dbReference type="GO" id="GO:0004477">
    <property type="term" value="F:methenyltetrahydrofolate cyclohydrolase activity"/>
    <property type="evidence" value="ECO:0007669"/>
    <property type="project" value="UniProtKB-EC"/>
</dbReference>
<evidence type="ECO:0000256" key="5">
    <source>
        <dbReference type="ARBA" id="ARBA00022857"/>
    </source>
</evidence>
<comment type="subunit">
    <text evidence="2">Homodimer.</text>
</comment>
<keyword evidence="16" id="KW-1185">Reference proteome</keyword>
<gene>
    <name evidence="15" type="ORF">ILEXP_LOCUS37096</name>
</gene>
<feature type="domain" description="Tetrahydrofolate dehydrogenase/cyclohydrolase NAD(P)-binding" evidence="14">
    <location>
        <begin position="150"/>
        <end position="297"/>
    </location>
</feature>
<dbReference type="Gene3D" id="3.40.50.10860">
    <property type="entry name" value="Leucine Dehydrogenase, chain A, domain 1"/>
    <property type="match status" value="1"/>
</dbReference>
<organism evidence="15 16">
    <name type="scientific">Ilex paraguariensis</name>
    <name type="common">yerba mate</name>
    <dbReference type="NCBI Taxonomy" id="185542"/>
    <lineage>
        <taxon>Eukaryota</taxon>
        <taxon>Viridiplantae</taxon>
        <taxon>Streptophyta</taxon>
        <taxon>Embryophyta</taxon>
        <taxon>Tracheophyta</taxon>
        <taxon>Spermatophyta</taxon>
        <taxon>Magnoliopsida</taxon>
        <taxon>eudicotyledons</taxon>
        <taxon>Gunneridae</taxon>
        <taxon>Pentapetalae</taxon>
        <taxon>asterids</taxon>
        <taxon>campanulids</taxon>
        <taxon>Aquifoliales</taxon>
        <taxon>Aquifoliaceae</taxon>
        <taxon>Ilex</taxon>
    </lineage>
</organism>
<sequence length="301" mass="32081">MASPLPSDHKATIIDGKAIAQTIRSEIASQVRLLSQNYSKVPGLAVVIVGNRKDSQSYVNMKRKACAEVGIKSFDIDLPEQVPEAELITKVHELNAQADVHGILIQLPLPNHINEEKVLSEISLEKDVDGFHPLNIGKLAMKGREPLFLPCTPKGCLELLARSGVSVKGKKAVVVGRSNIVGLPVSLLLLKADATVTVVHSHTPDPESIIREADIVIAAAGQAMMIKGSWIKPGAAVIDVGVNAIDDQSKKSGYRLVGDVDFKEACKVAGWITPVPGGVGPLTVAMLLKNTLDGAKRAIER</sequence>
<dbReference type="SUPFAM" id="SSF53223">
    <property type="entry name" value="Aminoacid dehydrogenase-like, N-terminal domain"/>
    <property type="match status" value="1"/>
</dbReference>
<evidence type="ECO:0000313" key="15">
    <source>
        <dbReference type="EMBL" id="CAK9167792.1"/>
    </source>
</evidence>
<evidence type="ECO:0000256" key="4">
    <source>
        <dbReference type="ARBA" id="ARBA00022801"/>
    </source>
</evidence>
<evidence type="ECO:0000259" key="13">
    <source>
        <dbReference type="Pfam" id="PF00763"/>
    </source>
</evidence>
<comment type="catalytic activity">
    <reaction evidence="10">
        <text>(6R)-5,10-methylene-5,6,7,8-tetrahydrofolate + NADP(+) = (6R)-5,10-methenyltetrahydrofolate + NADPH</text>
        <dbReference type="Rhea" id="RHEA:22812"/>
        <dbReference type="ChEBI" id="CHEBI:15636"/>
        <dbReference type="ChEBI" id="CHEBI:57455"/>
        <dbReference type="ChEBI" id="CHEBI:57783"/>
        <dbReference type="ChEBI" id="CHEBI:58349"/>
        <dbReference type="EC" id="1.5.1.5"/>
    </reaction>
</comment>
<evidence type="ECO:0000256" key="1">
    <source>
        <dbReference type="ARBA" id="ARBA00004777"/>
    </source>
</evidence>
<evidence type="ECO:0000259" key="14">
    <source>
        <dbReference type="Pfam" id="PF02882"/>
    </source>
</evidence>
<evidence type="ECO:0008006" key="17">
    <source>
        <dbReference type="Google" id="ProtNLM"/>
    </source>
</evidence>
<dbReference type="GO" id="GO:0009853">
    <property type="term" value="P:photorespiration"/>
    <property type="evidence" value="ECO:0007669"/>
    <property type="project" value="UniProtKB-KW"/>
</dbReference>
<evidence type="ECO:0000256" key="7">
    <source>
        <dbReference type="ARBA" id="ARBA00023238"/>
    </source>
</evidence>
<comment type="similarity">
    <text evidence="12">Belongs to the tetrahydrofolate dehydrogenase/cyclohydrolase family.</text>
</comment>
<keyword evidence="3" id="KW-0554">One-carbon metabolism</keyword>
<dbReference type="AlphaFoldDB" id="A0ABC8TEC8"/>
<evidence type="ECO:0000256" key="9">
    <source>
        <dbReference type="ARBA" id="ARBA00036357"/>
    </source>
</evidence>
<evidence type="ECO:0000256" key="11">
    <source>
        <dbReference type="ARBA" id="ARBA00058319"/>
    </source>
</evidence>
<dbReference type="PANTHER" id="PTHR48099:SF27">
    <property type="entry name" value="BIFUNCTIONAL PROTEIN FOLD 2"/>
    <property type="match status" value="1"/>
</dbReference>
<dbReference type="Pfam" id="PF02882">
    <property type="entry name" value="THF_DHG_CYH_C"/>
    <property type="match status" value="1"/>
</dbReference>
<dbReference type="SUPFAM" id="SSF51735">
    <property type="entry name" value="NAD(P)-binding Rossmann-fold domains"/>
    <property type="match status" value="1"/>
</dbReference>
<name>A0ABC8TEC8_9AQUA</name>
<dbReference type="Proteomes" id="UP001642360">
    <property type="component" value="Unassembled WGS sequence"/>
</dbReference>
<dbReference type="Gene3D" id="3.40.50.720">
    <property type="entry name" value="NAD(P)-binding Rossmann-like Domain"/>
    <property type="match status" value="1"/>
</dbReference>
<evidence type="ECO:0000256" key="6">
    <source>
        <dbReference type="ARBA" id="ARBA00023002"/>
    </source>
</evidence>
<protein>
    <recommendedName>
        <fullName evidence="17">Methenyltetrahydrofolate cyclohydrolase</fullName>
    </recommendedName>
</protein>
<dbReference type="InterPro" id="IPR020630">
    <property type="entry name" value="THF_DH/CycHdrlase_cat_dom"/>
</dbReference>
<comment type="pathway">
    <text evidence="1">One-carbon metabolism; tetrahydrofolate interconversion.</text>
</comment>
<dbReference type="NCBIfam" id="NF008058">
    <property type="entry name" value="PRK10792.1"/>
    <property type="match status" value="1"/>
</dbReference>
<dbReference type="CDD" id="cd01080">
    <property type="entry name" value="NAD_bind_m-THF_DH_Cyclohyd"/>
    <property type="match status" value="1"/>
</dbReference>
<comment type="function">
    <text evidence="11">Catalyzes the oxidation of 5,10-methylenetetrahydrofolate to 5,10-methenyltetrahydrofolate and then the hydrolysis of 5,10-methenyltetrahydrofolate to 10-formyltetrahydrofolate.</text>
</comment>
<dbReference type="EMBL" id="CAUOFW020004940">
    <property type="protein sequence ID" value="CAK9167792.1"/>
    <property type="molecule type" value="Genomic_DNA"/>
</dbReference>
<dbReference type="FunFam" id="3.40.50.10860:FF:000001">
    <property type="entry name" value="Bifunctional protein FolD"/>
    <property type="match status" value="1"/>
</dbReference>
<keyword evidence="7" id="KW-0601">Photorespiration</keyword>
<dbReference type="InterPro" id="IPR020631">
    <property type="entry name" value="THF_DH/CycHdrlase_NAD-bd_dom"/>
</dbReference>
<accession>A0ABC8TEC8</accession>
<keyword evidence="4" id="KW-0378">Hydrolase</keyword>
<dbReference type="PANTHER" id="PTHR48099">
    <property type="entry name" value="C-1-TETRAHYDROFOLATE SYNTHASE, CYTOPLASMIC-RELATED"/>
    <property type="match status" value="1"/>
</dbReference>
<comment type="catalytic activity">
    <reaction evidence="9">
        <text>(6R)-5,10-methenyltetrahydrofolate + H2O = (6R)-10-formyltetrahydrofolate + H(+)</text>
        <dbReference type="Rhea" id="RHEA:23700"/>
        <dbReference type="ChEBI" id="CHEBI:15377"/>
        <dbReference type="ChEBI" id="CHEBI:15378"/>
        <dbReference type="ChEBI" id="CHEBI:57455"/>
        <dbReference type="ChEBI" id="CHEBI:195366"/>
        <dbReference type="EC" id="3.5.4.9"/>
    </reaction>
</comment>
<evidence type="ECO:0000313" key="16">
    <source>
        <dbReference type="Proteomes" id="UP001642360"/>
    </source>
</evidence>
<dbReference type="InterPro" id="IPR036291">
    <property type="entry name" value="NAD(P)-bd_dom_sf"/>
</dbReference>
<evidence type="ECO:0000256" key="2">
    <source>
        <dbReference type="ARBA" id="ARBA00011738"/>
    </source>
</evidence>
<dbReference type="FunFam" id="3.40.50.720:FF:000006">
    <property type="entry name" value="Bifunctional protein FolD"/>
    <property type="match status" value="1"/>
</dbReference>
<evidence type="ECO:0000256" key="3">
    <source>
        <dbReference type="ARBA" id="ARBA00022563"/>
    </source>
</evidence>
<dbReference type="GO" id="GO:0004488">
    <property type="term" value="F:methylenetetrahydrofolate dehydrogenase (NADP+) activity"/>
    <property type="evidence" value="ECO:0007669"/>
    <property type="project" value="UniProtKB-EC"/>
</dbReference>
<dbReference type="NCBIfam" id="NF010783">
    <property type="entry name" value="PRK14186.1"/>
    <property type="match status" value="1"/>
</dbReference>
<dbReference type="HAMAP" id="MF_01576">
    <property type="entry name" value="THF_DHG_CYH"/>
    <property type="match status" value="1"/>
</dbReference>
<keyword evidence="8" id="KW-0511">Multifunctional enzyme</keyword>
<keyword evidence="6" id="KW-0560">Oxidoreductase</keyword>
<keyword evidence="5" id="KW-0521">NADP</keyword>
<comment type="caution">
    <text evidence="15">The sequence shown here is derived from an EMBL/GenBank/DDBJ whole genome shotgun (WGS) entry which is preliminary data.</text>
</comment>
<dbReference type="GO" id="GO:0005737">
    <property type="term" value="C:cytoplasm"/>
    <property type="evidence" value="ECO:0007669"/>
    <property type="project" value="UniProtKB-ARBA"/>
</dbReference>
<feature type="domain" description="Tetrahydrofolate dehydrogenase/cyclohydrolase catalytic" evidence="13">
    <location>
        <begin position="14"/>
        <end position="129"/>
    </location>
</feature>
<dbReference type="InterPro" id="IPR046346">
    <property type="entry name" value="Aminoacid_DH-like_N_sf"/>
</dbReference>
<dbReference type="PRINTS" id="PR00085">
    <property type="entry name" value="THFDHDRGNASE"/>
</dbReference>
<evidence type="ECO:0000256" key="10">
    <source>
        <dbReference type="ARBA" id="ARBA00052194"/>
    </source>
</evidence>
<evidence type="ECO:0000256" key="12">
    <source>
        <dbReference type="ARBA" id="ARBA00061364"/>
    </source>
</evidence>
<dbReference type="GO" id="GO:0006730">
    <property type="term" value="P:one-carbon metabolic process"/>
    <property type="evidence" value="ECO:0007669"/>
    <property type="project" value="UniProtKB-KW"/>
</dbReference>
<reference evidence="15 16" key="1">
    <citation type="submission" date="2024-02" db="EMBL/GenBank/DDBJ databases">
        <authorList>
            <person name="Vignale AGUSTIN F."/>
            <person name="Sosa J E."/>
            <person name="Modenutti C."/>
        </authorList>
    </citation>
    <scope>NUCLEOTIDE SEQUENCE [LARGE SCALE GENOMIC DNA]</scope>
</reference>
<proteinExistence type="inferred from homology"/>
<evidence type="ECO:0000256" key="8">
    <source>
        <dbReference type="ARBA" id="ARBA00023268"/>
    </source>
</evidence>